<gene>
    <name evidence="1" type="ORF">SAMN02910344_01309</name>
</gene>
<reference evidence="1 2" key="1">
    <citation type="submission" date="2016-10" db="EMBL/GenBank/DDBJ databases">
        <authorList>
            <person name="Varghese N."/>
            <person name="Submissions S."/>
        </authorList>
    </citation>
    <scope>NUCLEOTIDE SEQUENCE [LARGE SCALE GENOMIC DNA]</scope>
    <source>
        <strain evidence="1 2">DSM 1361</strain>
    </source>
</reference>
<dbReference type="RefSeq" id="WP_093142140.1">
    <property type="nucleotide sequence ID" value="NZ_FOXF01000021.1"/>
</dbReference>
<proteinExistence type="predicted"/>
<sequence length="135" mass="16294">MSCNPAKIKDTLLWTIYTNVIDHKNIRYSHVVDMYVNKRCKNIIFEDYFFLQKMFCVYGAFFKSKDINEVLNYSENIPYLTPNEKTLLYKNIYLFYREGKIAYLNNKFISLYKQNEIGFSELVDNLTTEVLKWQF</sequence>
<keyword evidence="2" id="KW-1185">Reference proteome</keyword>
<protein>
    <submittedName>
        <fullName evidence="1">Uncharacterized protein</fullName>
    </submittedName>
</protein>
<dbReference type="Proteomes" id="UP000243745">
    <property type="component" value="Unassembled WGS sequence"/>
</dbReference>
<dbReference type="AlphaFoldDB" id="A0A662ZIZ1"/>
<name>A0A662ZIZ1_9GAMM</name>
<dbReference type="EMBL" id="FOXF01000021">
    <property type="protein sequence ID" value="SFP40875.1"/>
    <property type="molecule type" value="Genomic_DNA"/>
</dbReference>
<accession>A0A662ZIZ1</accession>
<evidence type="ECO:0000313" key="2">
    <source>
        <dbReference type="Proteomes" id="UP000243745"/>
    </source>
</evidence>
<evidence type="ECO:0000313" key="1">
    <source>
        <dbReference type="EMBL" id="SFP40875.1"/>
    </source>
</evidence>
<organism evidence="1 2">
    <name type="scientific">Ruminobacter amylophilus</name>
    <dbReference type="NCBI Taxonomy" id="867"/>
    <lineage>
        <taxon>Bacteria</taxon>
        <taxon>Pseudomonadati</taxon>
        <taxon>Pseudomonadota</taxon>
        <taxon>Gammaproteobacteria</taxon>
        <taxon>Aeromonadales</taxon>
        <taxon>Succinivibrionaceae</taxon>
        <taxon>Ruminobacter</taxon>
    </lineage>
</organism>